<sequence>MGRFMTSQNGLAASEWESLQIRIEFLITSLLDQEALEDVRELLQTVARLLLQNSRTSSIVSSKGIPGRCQTGTFSAPPNPQPLGMHRRLLPLLQKSTVASRRAIRSRNGGKKCDAPFSAKDLTEREGNLPGFSSGSKRAVLTIEKKVFLIRDKPPGFSGHIYNPVISSWNKIFSCAVVNIDPVIPKNSFGYFPEST</sequence>
<reference evidence="1" key="2">
    <citation type="submission" date="2017-11" db="EMBL/GenBank/DDBJ databases">
        <title>Coralsnake Venomics: Analyses of Venom Gland Transcriptomes and Proteomes of Six Brazilian Taxa.</title>
        <authorList>
            <person name="Aird S.D."/>
            <person name="Jorge da Silva N."/>
            <person name="Qiu L."/>
            <person name="Villar-Briones A."/>
            <person name="Aparecida-Saddi V."/>
            <person name="Campos-Telles M.P."/>
            <person name="Grau M."/>
            <person name="Mikheyev A.S."/>
        </authorList>
    </citation>
    <scope>NUCLEOTIDE SEQUENCE</scope>
    <source>
        <tissue evidence="1">Venom_gland</tissue>
    </source>
</reference>
<accession>A0A2D4MVQ5</accession>
<reference evidence="1" key="1">
    <citation type="submission" date="2017-07" db="EMBL/GenBank/DDBJ databases">
        <authorList>
            <person name="Mikheyev A."/>
            <person name="Grau M."/>
        </authorList>
    </citation>
    <scope>NUCLEOTIDE SEQUENCE</scope>
    <source>
        <tissue evidence="1">Venom_gland</tissue>
    </source>
</reference>
<name>A0A2D4MVQ5_9SAUR</name>
<protein>
    <submittedName>
        <fullName evidence="1">Uncharacterized protein</fullName>
    </submittedName>
</protein>
<dbReference type="EMBL" id="IACM01125018">
    <property type="protein sequence ID" value="LAB37502.1"/>
    <property type="molecule type" value="Transcribed_RNA"/>
</dbReference>
<dbReference type="AlphaFoldDB" id="A0A2D4MVQ5"/>
<evidence type="ECO:0000313" key="1">
    <source>
        <dbReference type="EMBL" id="LAB37502.1"/>
    </source>
</evidence>
<organism evidence="1">
    <name type="scientific">Micrurus spixii</name>
    <name type="common">Amazon coral snake</name>
    <dbReference type="NCBI Taxonomy" id="129469"/>
    <lineage>
        <taxon>Eukaryota</taxon>
        <taxon>Metazoa</taxon>
        <taxon>Chordata</taxon>
        <taxon>Craniata</taxon>
        <taxon>Vertebrata</taxon>
        <taxon>Euteleostomi</taxon>
        <taxon>Lepidosauria</taxon>
        <taxon>Squamata</taxon>
        <taxon>Bifurcata</taxon>
        <taxon>Unidentata</taxon>
        <taxon>Episquamata</taxon>
        <taxon>Toxicofera</taxon>
        <taxon>Serpentes</taxon>
        <taxon>Colubroidea</taxon>
        <taxon>Elapidae</taxon>
        <taxon>Elapinae</taxon>
        <taxon>Micrurus</taxon>
    </lineage>
</organism>
<proteinExistence type="predicted"/>